<dbReference type="PANTHER" id="PTHR34698">
    <property type="entry name" value="5-OXOPROLINASE SUBUNIT B"/>
    <property type="match status" value="1"/>
</dbReference>
<sequence>MIIKEISEDRLVIFQDKHTYTDRQHEVLISLMYKIEDSKLPLLNVNVSYNSVTVQWDIFKVDVETVKKNLLTICESLEDLDIKVTKKNIIEIPVCYDPEFGIDQDKFAVSLEELINRHTEPEYRVYMIGFLPGFMYLGGLDEKLHMKRLVIPRKKIDKGSVGIAGGQTGVYPQIAPGGWNIIGKTPLEMVKEGIPIVNPGDYVKFYSISKDEYWRLYNDKDN</sequence>
<evidence type="ECO:0000313" key="5">
    <source>
        <dbReference type="EMBL" id="CAD2073868.1"/>
    </source>
</evidence>
<dbReference type="AlphaFoldDB" id="A0A6V7RA78"/>
<dbReference type="SMART" id="SM00796">
    <property type="entry name" value="AHS1"/>
    <property type="match status" value="1"/>
</dbReference>
<proteinExistence type="predicted"/>
<dbReference type="GO" id="GO:0016787">
    <property type="term" value="F:hydrolase activity"/>
    <property type="evidence" value="ECO:0007669"/>
    <property type="project" value="UniProtKB-KW"/>
</dbReference>
<keyword evidence="1" id="KW-0547">Nucleotide-binding</keyword>
<keyword evidence="3" id="KW-0067">ATP-binding</keyword>
<evidence type="ECO:0000256" key="2">
    <source>
        <dbReference type="ARBA" id="ARBA00022801"/>
    </source>
</evidence>
<dbReference type="PANTHER" id="PTHR34698:SF2">
    <property type="entry name" value="5-OXOPROLINASE SUBUNIT B"/>
    <property type="match status" value="1"/>
</dbReference>
<dbReference type="Pfam" id="PF02682">
    <property type="entry name" value="CT_C_D"/>
    <property type="match status" value="1"/>
</dbReference>
<dbReference type="Gene3D" id="2.40.100.10">
    <property type="entry name" value="Cyclophilin-like"/>
    <property type="match status" value="1"/>
</dbReference>
<protein>
    <submittedName>
        <fullName evidence="5">Kinase A inhibitor</fullName>
    </submittedName>
</protein>
<dbReference type="InterPro" id="IPR003833">
    <property type="entry name" value="CT_C_D"/>
</dbReference>
<comment type="caution">
    <text evidence="5">The sequence shown here is derived from an EMBL/GenBank/DDBJ whole genome shotgun (WGS) entry which is preliminary data.</text>
</comment>
<keyword evidence="6" id="KW-1185">Reference proteome</keyword>
<accession>A0A6V7RA78</accession>
<keyword evidence="2" id="KW-0378">Hydrolase</keyword>
<dbReference type="InterPro" id="IPR010016">
    <property type="entry name" value="PxpB"/>
</dbReference>
<dbReference type="EMBL" id="CAJEWB010000007">
    <property type="protein sequence ID" value="CAD2073868.1"/>
    <property type="molecule type" value="Genomic_DNA"/>
</dbReference>
<reference evidence="5 6" key="1">
    <citation type="submission" date="2020-07" db="EMBL/GenBank/DDBJ databases">
        <authorList>
            <person name="Criscuolo A."/>
        </authorList>
    </citation>
    <scope>NUCLEOTIDE SEQUENCE [LARGE SCALE GENOMIC DNA]</scope>
    <source>
        <strain evidence="5">CIP107946</strain>
    </source>
</reference>
<dbReference type="SUPFAM" id="SSF50891">
    <property type="entry name" value="Cyclophilin-like"/>
    <property type="match status" value="1"/>
</dbReference>
<dbReference type="SUPFAM" id="SSF160467">
    <property type="entry name" value="PH0987 N-terminal domain-like"/>
    <property type="match status" value="1"/>
</dbReference>
<dbReference type="Proteomes" id="UP000588186">
    <property type="component" value="Unassembled WGS sequence"/>
</dbReference>
<evidence type="ECO:0000256" key="1">
    <source>
        <dbReference type="ARBA" id="ARBA00022741"/>
    </source>
</evidence>
<evidence type="ECO:0000259" key="4">
    <source>
        <dbReference type="SMART" id="SM00796"/>
    </source>
</evidence>
<feature type="domain" description="Carboxyltransferase" evidence="4">
    <location>
        <begin position="1"/>
        <end position="216"/>
    </location>
</feature>
<gene>
    <name evidence="5" type="primary">kipI</name>
    <name evidence="5" type="ORF">JEOPIN946_00757</name>
</gene>
<evidence type="ECO:0000313" key="6">
    <source>
        <dbReference type="Proteomes" id="UP000588186"/>
    </source>
</evidence>
<dbReference type="RefSeq" id="WP_208454722.1">
    <property type="nucleotide sequence ID" value="NZ_CAJEWB010000007.1"/>
</dbReference>
<evidence type="ECO:0000256" key="3">
    <source>
        <dbReference type="ARBA" id="ARBA00022840"/>
    </source>
</evidence>
<name>A0A6V7RA78_9BACL</name>
<dbReference type="InterPro" id="IPR029000">
    <property type="entry name" value="Cyclophilin-like_dom_sf"/>
</dbReference>
<dbReference type="GO" id="GO:0005524">
    <property type="term" value="F:ATP binding"/>
    <property type="evidence" value="ECO:0007669"/>
    <property type="project" value="UniProtKB-KW"/>
</dbReference>
<organism evidence="5 6">
    <name type="scientific">Phocicoccus pinnipedialis</name>
    <dbReference type="NCBI Taxonomy" id="110845"/>
    <lineage>
        <taxon>Bacteria</taxon>
        <taxon>Bacillati</taxon>
        <taxon>Bacillota</taxon>
        <taxon>Bacilli</taxon>
        <taxon>Bacillales</taxon>
        <taxon>Salinicoccaceae</taxon>
        <taxon>Phocicoccus</taxon>
    </lineage>
</organism>